<sequence length="277" mass="31373">GQLGEACRKYLKNNFNLIMSGISPVDNGVKLDITSQDSVTKVLSELSPDVILNLAALTDVDECELDPESAHNINVNGVKNLCSNFSGHFIQISSDYVFDGESGPYSEKDKTNPVSVYGNTKLDADNWLVENYPRSTIIRTNVVYSYTRRTQASFLKWVVNSLENKKRIKVVNDQWNNPTWTESLAEVTYKMIKNELCDLYHYGDRDILNRFEFSLLIAKVFNLDSSLISPISTDQLNQHAPRPKKSGLITNKIESKLGIIPKSVETCLEQIRKQFLR</sequence>
<dbReference type="InterPro" id="IPR029903">
    <property type="entry name" value="RmlD-like-bd"/>
</dbReference>
<dbReference type="InterPro" id="IPR036291">
    <property type="entry name" value="NAD(P)-bd_dom_sf"/>
</dbReference>
<feature type="non-terminal residue" evidence="2">
    <location>
        <position position="1"/>
    </location>
</feature>
<evidence type="ECO:0000313" key="2">
    <source>
        <dbReference type="EMBL" id="SVB49650.1"/>
    </source>
</evidence>
<dbReference type="Gene3D" id="3.90.25.10">
    <property type="entry name" value="UDP-galactose 4-epimerase, domain 1"/>
    <property type="match status" value="1"/>
</dbReference>
<dbReference type="EMBL" id="UINC01044335">
    <property type="protein sequence ID" value="SVB49650.1"/>
    <property type="molecule type" value="Genomic_DNA"/>
</dbReference>
<dbReference type="AlphaFoldDB" id="A0A382EG49"/>
<dbReference type="PANTHER" id="PTHR10491:SF4">
    <property type="entry name" value="METHIONINE ADENOSYLTRANSFERASE 2 SUBUNIT BETA"/>
    <property type="match status" value="1"/>
</dbReference>
<feature type="domain" description="RmlD-like substrate binding" evidence="1">
    <location>
        <begin position="1"/>
        <end position="274"/>
    </location>
</feature>
<protein>
    <recommendedName>
        <fullName evidence="1">RmlD-like substrate binding domain-containing protein</fullName>
    </recommendedName>
</protein>
<dbReference type="CDD" id="cd05254">
    <property type="entry name" value="dTDP_HR_like_SDR_e"/>
    <property type="match status" value="1"/>
</dbReference>
<name>A0A382EG49_9ZZZZ</name>
<dbReference type="Gene3D" id="3.40.50.720">
    <property type="entry name" value="NAD(P)-binding Rossmann-like Domain"/>
    <property type="match status" value="1"/>
</dbReference>
<dbReference type="SUPFAM" id="SSF51735">
    <property type="entry name" value="NAD(P)-binding Rossmann-fold domains"/>
    <property type="match status" value="1"/>
</dbReference>
<gene>
    <name evidence="2" type="ORF">METZ01_LOCUS202504</name>
</gene>
<reference evidence="2" key="1">
    <citation type="submission" date="2018-05" db="EMBL/GenBank/DDBJ databases">
        <authorList>
            <person name="Lanie J.A."/>
            <person name="Ng W.-L."/>
            <person name="Kazmierczak K.M."/>
            <person name="Andrzejewski T.M."/>
            <person name="Davidsen T.M."/>
            <person name="Wayne K.J."/>
            <person name="Tettelin H."/>
            <person name="Glass J.I."/>
            <person name="Rusch D."/>
            <person name="Podicherti R."/>
            <person name="Tsui H.-C.T."/>
            <person name="Winkler M.E."/>
        </authorList>
    </citation>
    <scope>NUCLEOTIDE SEQUENCE</scope>
</reference>
<evidence type="ECO:0000259" key="1">
    <source>
        <dbReference type="Pfam" id="PF04321"/>
    </source>
</evidence>
<dbReference type="PANTHER" id="PTHR10491">
    <property type="entry name" value="DTDP-4-DEHYDRORHAMNOSE REDUCTASE"/>
    <property type="match status" value="1"/>
</dbReference>
<organism evidence="2">
    <name type="scientific">marine metagenome</name>
    <dbReference type="NCBI Taxonomy" id="408172"/>
    <lineage>
        <taxon>unclassified sequences</taxon>
        <taxon>metagenomes</taxon>
        <taxon>ecological metagenomes</taxon>
    </lineage>
</organism>
<dbReference type="Pfam" id="PF04321">
    <property type="entry name" value="RmlD_sub_bind"/>
    <property type="match status" value="1"/>
</dbReference>
<accession>A0A382EG49</accession>
<dbReference type="InterPro" id="IPR005913">
    <property type="entry name" value="dTDP_dehydrorham_reduct"/>
</dbReference>
<proteinExistence type="predicted"/>